<accession>A0A4V5P1X0</accession>
<dbReference type="InterPro" id="IPR019658">
    <property type="entry name" value="DUF2515"/>
</dbReference>
<keyword evidence="2" id="KW-1185">Reference proteome</keyword>
<gene>
    <name evidence="1" type="ORF">FA727_09150</name>
</gene>
<evidence type="ECO:0000313" key="1">
    <source>
        <dbReference type="EMBL" id="TKC19680.1"/>
    </source>
</evidence>
<proteinExistence type="predicted"/>
<comment type="caution">
    <text evidence="1">The sequence shown here is derived from an EMBL/GenBank/DDBJ whole genome shotgun (WGS) entry which is preliminary data.</text>
</comment>
<evidence type="ECO:0000313" key="2">
    <source>
        <dbReference type="Proteomes" id="UP000307756"/>
    </source>
</evidence>
<dbReference type="Pfam" id="PF10720">
    <property type="entry name" value="DUF2515"/>
    <property type="match status" value="1"/>
</dbReference>
<protein>
    <submittedName>
        <fullName evidence="1">DUF2515 domain-containing protein</fullName>
    </submittedName>
</protein>
<reference evidence="1 2" key="1">
    <citation type="journal article" date="2011" name="J. Microbiol.">
        <title>Bacillus kyonggiensis sp. nov., isolated from soil of a lettuce field.</title>
        <authorList>
            <person name="Dong K."/>
            <person name="Lee S."/>
        </authorList>
    </citation>
    <scope>NUCLEOTIDE SEQUENCE [LARGE SCALE GENOMIC DNA]</scope>
    <source>
        <strain evidence="1 2">NB22</strain>
    </source>
</reference>
<organism evidence="1 2">
    <name type="scientific">Robertmurraya kyonggiensis</name>
    <dbReference type="NCBI Taxonomy" id="1037680"/>
    <lineage>
        <taxon>Bacteria</taxon>
        <taxon>Bacillati</taxon>
        <taxon>Bacillota</taxon>
        <taxon>Bacilli</taxon>
        <taxon>Bacillales</taxon>
        <taxon>Bacillaceae</taxon>
        <taxon>Robertmurraya</taxon>
    </lineage>
</organism>
<dbReference type="AlphaFoldDB" id="A0A4V5P1X0"/>
<name>A0A4V5P1X0_9BACI</name>
<dbReference type="OrthoDB" id="2690514at2"/>
<dbReference type="EMBL" id="SWBM01000001">
    <property type="protein sequence ID" value="TKC19680.1"/>
    <property type="molecule type" value="Genomic_DNA"/>
</dbReference>
<dbReference type="Proteomes" id="UP000307756">
    <property type="component" value="Unassembled WGS sequence"/>
</dbReference>
<dbReference type="RefSeq" id="WP_136830585.1">
    <property type="nucleotide sequence ID" value="NZ_SWBM01000001.1"/>
</dbReference>
<sequence>MHVKRVVLIYDPNLSNTLTASEKKIVHDIAEVVKRNNIDNVSRTAAYLRYYNAHSDIQWSFLAHMVSRNAGWNMCDLHGKWFPLILDKKKRAILFNIYERANWLIFHDAYPQLLLYHYSTKNGVPMFHLLPYFHVSQFMVKEWGRFWKKGDRERLLNALIINEQNLIQMPVIEQPRYKKNVFHTLLFDFQDWFHYSCVLLPTMNGYLYGSSVHGFRSVDRRIELGKNLAATLFSKNYYSYFYEFATHTSHSGSRFDYEQYLHPKPKRTTPYLRVTFPIIDHHIQEYEDWSKTKRIKRKWFSPKKKPLDAAEISTWYKNKQTRLHRAIFLKHHLNVMIGEFGITKRREEK</sequence>